<keyword evidence="6" id="KW-0444">Lipid biosynthesis</keyword>
<dbReference type="CDD" id="cd02520">
    <property type="entry name" value="Glucosylceramide_synthase"/>
    <property type="match status" value="1"/>
</dbReference>
<organism evidence="17 18">
    <name type="scientific">Lingula anatina</name>
    <name type="common">Brachiopod</name>
    <name type="synonym">Lingula unguis</name>
    <dbReference type="NCBI Taxonomy" id="7574"/>
    <lineage>
        <taxon>Eukaryota</taxon>
        <taxon>Metazoa</taxon>
        <taxon>Spiralia</taxon>
        <taxon>Lophotrochozoa</taxon>
        <taxon>Brachiopoda</taxon>
        <taxon>Linguliformea</taxon>
        <taxon>Lingulata</taxon>
        <taxon>Lingulida</taxon>
        <taxon>Linguloidea</taxon>
        <taxon>Lingulidae</taxon>
        <taxon>Lingula</taxon>
    </lineage>
</organism>
<dbReference type="AlphaFoldDB" id="A0A1S3IFW3"/>
<dbReference type="OrthoDB" id="1483400at2759"/>
<evidence type="ECO:0000256" key="16">
    <source>
        <dbReference type="SAM" id="Phobius"/>
    </source>
</evidence>
<name>A0A1S3IFW3_LINAN</name>
<keyword evidence="8" id="KW-0808">Transferase</keyword>
<evidence type="ECO:0000256" key="4">
    <source>
        <dbReference type="ARBA" id="ARBA00006739"/>
    </source>
</evidence>
<dbReference type="PANTHER" id="PTHR12726:SF0">
    <property type="entry name" value="CERAMIDE GLUCOSYLTRANSFERASE"/>
    <property type="match status" value="1"/>
</dbReference>
<dbReference type="RefSeq" id="XP_013397038.1">
    <property type="nucleotide sequence ID" value="XM_013541584.2"/>
</dbReference>
<dbReference type="Gene3D" id="3.90.550.10">
    <property type="entry name" value="Spore Coat Polysaccharide Biosynthesis Protein SpsA, Chain A"/>
    <property type="match status" value="1"/>
</dbReference>
<dbReference type="FunCoup" id="A0A1S3IFW3">
    <property type="interactions" value="760"/>
</dbReference>
<evidence type="ECO:0000256" key="9">
    <source>
        <dbReference type="ARBA" id="ARBA00022692"/>
    </source>
</evidence>
<keyword evidence="13 16" id="KW-0472">Membrane</keyword>
<evidence type="ECO:0000256" key="7">
    <source>
        <dbReference type="ARBA" id="ARBA00022676"/>
    </source>
</evidence>
<dbReference type="FunFam" id="3.90.550.10:FF:000041">
    <property type="entry name" value="UDP-glucose ceramide glucosyltransferase"/>
    <property type="match status" value="1"/>
</dbReference>
<dbReference type="UniPathway" id="UPA00222"/>
<evidence type="ECO:0000256" key="15">
    <source>
        <dbReference type="ARBA" id="ARBA00048104"/>
    </source>
</evidence>
<keyword evidence="10 16" id="KW-1133">Transmembrane helix</keyword>
<dbReference type="PANTHER" id="PTHR12726">
    <property type="entry name" value="CERAMIDE GLUCOSYLTRANSFERASE"/>
    <property type="match status" value="1"/>
</dbReference>
<dbReference type="GeneID" id="106163876"/>
<keyword evidence="12" id="KW-0443">Lipid metabolism</keyword>
<evidence type="ECO:0000256" key="14">
    <source>
        <dbReference type="ARBA" id="ARBA00047869"/>
    </source>
</evidence>
<evidence type="ECO:0000256" key="8">
    <source>
        <dbReference type="ARBA" id="ARBA00022679"/>
    </source>
</evidence>
<keyword evidence="9 16" id="KW-0812">Transmembrane</keyword>
<proteinExistence type="inferred from homology"/>
<evidence type="ECO:0000256" key="6">
    <source>
        <dbReference type="ARBA" id="ARBA00022516"/>
    </source>
</evidence>
<comment type="pathway">
    <text evidence="2">Lipid metabolism; sphingolipid metabolism.</text>
</comment>
<dbReference type="InParanoid" id="A0A1S3IFW3"/>
<protein>
    <recommendedName>
        <fullName evidence="5">ceramide glucosyltransferase</fullName>
        <ecNumber evidence="5">2.4.1.80</ecNumber>
    </recommendedName>
</protein>
<dbReference type="InterPro" id="IPR029044">
    <property type="entry name" value="Nucleotide-diphossugar_trans"/>
</dbReference>
<dbReference type="STRING" id="7574.A0A1S3IFW3"/>
<dbReference type="GO" id="GO:0008120">
    <property type="term" value="F:ceramide glucosyltransferase activity"/>
    <property type="evidence" value="ECO:0007669"/>
    <property type="project" value="UniProtKB-EC"/>
</dbReference>
<evidence type="ECO:0000256" key="2">
    <source>
        <dbReference type="ARBA" id="ARBA00004760"/>
    </source>
</evidence>
<dbReference type="KEGG" id="lak:106163876"/>
<dbReference type="GO" id="GO:0006679">
    <property type="term" value="P:glucosylceramide biosynthetic process"/>
    <property type="evidence" value="ECO:0007669"/>
    <property type="project" value="TreeGrafter"/>
</dbReference>
<keyword evidence="7" id="KW-0328">Glycosyltransferase</keyword>
<comment type="pathway">
    <text evidence="3">Sphingolipid metabolism.</text>
</comment>
<dbReference type="EC" id="2.4.1.80" evidence="5"/>
<comment type="subcellular location">
    <subcellularLocation>
        <location evidence="1">Golgi apparatus membrane</location>
        <topology evidence="1">Multi-pass membrane protein</topology>
    </subcellularLocation>
</comment>
<evidence type="ECO:0000313" key="18">
    <source>
        <dbReference type="RefSeq" id="XP_013397038.1"/>
    </source>
</evidence>
<dbReference type="Proteomes" id="UP000085678">
    <property type="component" value="Unplaced"/>
</dbReference>
<dbReference type="SUPFAM" id="SSF53448">
    <property type="entry name" value="Nucleotide-diphospho-sugar transferases"/>
    <property type="match status" value="1"/>
</dbReference>
<dbReference type="InterPro" id="IPR025993">
    <property type="entry name" value="Ceramide_glucosylTrfase"/>
</dbReference>
<comment type="catalytic activity">
    <reaction evidence="14">
        <text>UDP-alpha-D-xylose + an N-acylsphing-4-enine = a beta-D-xylosyl-(1&lt;-&gt;1')-N-acylsphing-4-enine + UDP + H(+)</text>
        <dbReference type="Rhea" id="RHEA:70243"/>
        <dbReference type="ChEBI" id="CHEBI:15378"/>
        <dbReference type="ChEBI" id="CHEBI:52639"/>
        <dbReference type="ChEBI" id="CHEBI:57632"/>
        <dbReference type="ChEBI" id="CHEBI:58223"/>
        <dbReference type="ChEBI" id="CHEBI:189068"/>
    </reaction>
    <physiologicalReaction direction="left-to-right" evidence="14">
        <dbReference type="Rhea" id="RHEA:70244"/>
    </physiologicalReaction>
</comment>
<keyword evidence="17" id="KW-1185">Reference proteome</keyword>
<dbReference type="Pfam" id="PF13506">
    <property type="entry name" value="Glyco_transf_21"/>
    <property type="match status" value="1"/>
</dbReference>
<sequence>MDFYDYVRPITGDTILFGLAIFFFCLWTFLWSFHIGALFYGKYKLYRKIPAVLPDSLPGVSILKPLTGVDAHLYDNLETYFVLNYPTYELLFCIQDESDPAQMVVRSLIEKYPKVDARILQGGKKVGINPKINNMMSGYEVCKYDLFMISDCNIKMKPDTLLDMVLHLKDDVGEIHQIPFTCDREDRLGFSSILEKVYFGTVHAKQYLFLNALGVNCTTGMSSMMRKNVLEEAGGLKAFAKYLAEDYFIAQAFLDRGWKVQISSFPALQNAGTGSVSGFQNRLVRWGKLRFAMCPANRIMEPFSDCLVNGINGAWSAAVLFNISGLAFFFVHLLTWFLLDYLIFLIMQNGPMTFSKFEFVVAWMFREITSIFILLKAEVSTVVQWRAKKFRLRYGGVVEEMREGPKQFVL</sequence>
<feature type="transmembrane region" description="Helical" evidence="16">
    <location>
        <begin position="359"/>
        <end position="383"/>
    </location>
</feature>
<evidence type="ECO:0000313" key="17">
    <source>
        <dbReference type="Proteomes" id="UP000085678"/>
    </source>
</evidence>
<evidence type="ECO:0000256" key="11">
    <source>
        <dbReference type="ARBA" id="ARBA00023034"/>
    </source>
</evidence>
<evidence type="ECO:0000256" key="3">
    <source>
        <dbReference type="ARBA" id="ARBA00004991"/>
    </source>
</evidence>
<feature type="transmembrane region" description="Helical" evidence="16">
    <location>
        <begin position="15"/>
        <end position="40"/>
    </location>
</feature>
<comment type="similarity">
    <text evidence="4">Belongs to the glycosyltransferase 2 family.</text>
</comment>
<evidence type="ECO:0000256" key="1">
    <source>
        <dbReference type="ARBA" id="ARBA00004653"/>
    </source>
</evidence>
<evidence type="ECO:0000256" key="13">
    <source>
        <dbReference type="ARBA" id="ARBA00023136"/>
    </source>
</evidence>
<evidence type="ECO:0000256" key="12">
    <source>
        <dbReference type="ARBA" id="ARBA00023098"/>
    </source>
</evidence>
<gene>
    <name evidence="18" type="primary">LOC106163876</name>
</gene>
<comment type="catalytic activity">
    <reaction evidence="15">
        <text>N-(9Z-octadecenoyl)-sphing-4-enine + UDP-alpha-D-xylose = beta-D-xylosyl-(1&lt;-&gt;1')-N-(9Z-octadecenoyl)-sphing-4-enine + UDP + H(+)</text>
        <dbReference type="Rhea" id="RHEA:70247"/>
        <dbReference type="ChEBI" id="CHEBI:15378"/>
        <dbReference type="ChEBI" id="CHEBI:57632"/>
        <dbReference type="ChEBI" id="CHEBI:58223"/>
        <dbReference type="ChEBI" id="CHEBI:77996"/>
        <dbReference type="ChEBI" id="CHEBI:189081"/>
    </reaction>
    <physiologicalReaction direction="left-to-right" evidence="15">
        <dbReference type="Rhea" id="RHEA:70248"/>
    </physiologicalReaction>
</comment>
<dbReference type="GO" id="GO:0000139">
    <property type="term" value="C:Golgi membrane"/>
    <property type="evidence" value="ECO:0007669"/>
    <property type="project" value="UniProtKB-SubCell"/>
</dbReference>
<keyword evidence="11" id="KW-0333">Golgi apparatus</keyword>
<evidence type="ECO:0000256" key="5">
    <source>
        <dbReference type="ARBA" id="ARBA00012699"/>
    </source>
</evidence>
<evidence type="ECO:0000256" key="10">
    <source>
        <dbReference type="ARBA" id="ARBA00022989"/>
    </source>
</evidence>
<accession>A0A1S3IFW3</accession>
<reference evidence="18" key="1">
    <citation type="submission" date="2025-08" db="UniProtKB">
        <authorList>
            <consortium name="RefSeq"/>
        </authorList>
    </citation>
    <scope>IDENTIFICATION</scope>
    <source>
        <tissue evidence="18">Gonads</tissue>
    </source>
</reference>
<feature type="transmembrane region" description="Helical" evidence="16">
    <location>
        <begin position="319"/>
        <end position="339"/>
    </location>
</feature>